<proteinExistence type="predicted"/>
<accession>A0A7X5Y7R8</accession>
<dbReference type="AlphaFoldDB" id="A0A7X5Y7R8"/>
<name>A0A7X5Y7R8_9SPHN</name>
<dbReference type="InterPro" id="IPR029044">
    <property type="entry name" value="Nucleotide-diphossugar_trans"/>
</dbReference>
<organism evidence="2 3">
    <name type="scientific">Sphingomonas kaistensis</name>
    <dbReference type="NCBI Taxonomy" id="298708"/>
    <lineage>
        <taxon>Bacteria</taxon>
        <taxon>Pseudomonadati</taxon>
        <taxon>Pseudomonadota</taxon>
        <taxon>Alphaproteobacteria</taxon>
        <taxon>Sphingomonadales</taxon>
        <taxon>Sphingomonadaceae</taxon>
        <taxon>Sphingomonas</taxon>
    </lineage>
</organism>
<keyword evidence="3" id="KW-1185">Reference proteome</keyword>
<feature type="transmembrane region" description="Helical" evidence="1">
    <location>
        <begin position="14"/>
        <end position="38"/>
    </location>
</feature>
<dbReference type="Pfam" id="PF13641">
    <property type="entry name" value="Glyco_tranf_2_3"/>
    <property type="match status" value="1"/>
</dbReference>
<comment type="caution">
    <text evidence="2">The sequence shown here is derived from an EMBL/GenBank/DDBJ whole genome shotgun (WGS) entry which is preliminary data.</text>
</comment>
<dbReference type="SUPFAM" id="SSF53448">
    <property type="entry name" value="Nucleotide-diphospho-sugar transferases"/>
    <property type="match status" value="1"/>
</dbReference>
<dbReference type="Proteomes" id="UP000558192">
    <property type="component" value="Unassembled WGS sequence"/>
</dbReference>
<dbReference type="Gene3D" id="3.90.550.10">
    <property type="entry name" value="Spore Coat Polysaccharide Biosynthesis Protein SpsA, Chain A"/>
    <property type="match status" value="1"/>
</dbReference>
<feature type="transmembrane region" description="Helical" evidence="1">
    <location>
        <begin position="343"/>
        <end position="364"/>
    </location>
</feature>
<keyword evidence="1" id="KW-1133">Transmembrane helix</keyword>
<protein>
    <submittedName>
        <fullName evidence="2">Adsorption protein B</fullName>
    </submittedName>
</protein>
<reference evidence="2 3" key="1">
    <citation type="submission" date="2020-03" db="EMBL/GenBank/DDBJ databases">
        <title>Genomic Encyclopedia of Type Strains, Phase IV (KMG-IV): sequencing the most valuable type-strain genomes for metagenomic binning, comparative biology and taxonomic classification.</title>
        <authorList>
            <person name="Goeker M."/>
        </authorList>
    </citation>
    <scope>NUCLEOTIDE SEQUENCE [LARGE SCALE GENOMIC DNA]</scope>
    <source>
        <strain evidence="2 3">DSM 16846</strain>
    </source>
</reference>
<sequence>MTLQLAMAELAAELALFAALGFLLFSLDDLAVDFIYFARKLWRAITVYRRHARGDARTLVDGAPSGWMVVLIPAWDESAVIGAMLRATLRNFDHPDYSLLVGCYRNDPATRLAIEAVADPRVMAVEVPTDGPTTKAHCLNHLYAFLLRQEAATGRQARAVVLHDAEDLVHPLELKLFDRLVERAGVVQLPVVPLPDRSSQWIAGHYCDEFAESHGKELVVREAVGAAIPLAGVGCAISRRAIARLAKAHDGKPFAGGSMTEDYEMGLRIGALGERTIFVRLPASRGDPGVVASRGYFPNDLGSAVRQKARWLGGIAFAGWDRLGWRGGLGERWFRLRDRRGPFAALLLLAGYASGLLWAQLWLAHQLGAPLPPQPSPLLASLLQVNFALLLWRVFMRVGFTTHVYGFGEGLAAIPRIAVANLIAILASGRALFLHAGGGPKQWDKTDHHFPEDALLPPEPVRS</sequence>
<evidence type="ECO:0000313" key="2">
    <source>
        <dbReference type="EMBL" id="NJC05096.1"/>
    </source>
</evidence>
<dbReference type="EMBL" id="JAATJC010000001">
    <property type="protein sequence ID" value="NJC05096.1"/>
    <property type="molecule type" value="Genomic_DNA"/>
</dbReference>
<gene>
    <name evidence="2" type="ORF">GGQ97_000889</name>
</gene>
<keyword evidence="1" id="KW-0812">Transmembrane</keyword>
<dbReference type="NCBIfam" id="NF011307">
    <property type="entry name" value="PRK14716.1-5"/>
    <property type="match status" value="1"/>
</dbReference>
<dbReference type="RefSeq" id="WP_342448447.1">
    <property type="nucleotide sequence ID" value="NZ_JAATJC010000001.1"/>
</dbReference>
<keyword evidence="1" id="KW-0472">Membrane</keyword>
<evidence type="ECO:0000313" key="3">
    <source>
        <dbReference type="Proteomes" id="UP000558192"/>
    </source>
</evidence>
<feature type="transmembrane region" description="Helical" evidence="1">
    <location>
        <begin position="376"/>
        <end position="395"/>
    </location>
</feature>
<evidence type="ECO:0000256" key="1">
    <source>
        <dbReference type="SAM" id="Phobius"/>
    </source>
</evidence>